<protein>
    <submittedName>
        <fullName evidence="1">Uncharacterized protein</fullName>
    </submittedName>
</protein>
<dbReference type="AlphaFoldDB" id="A0A8J8GA31"/>
<accession>A0A8J8GA31</accession>
<dbReference type="Proteomes" id="UP000610746">
    <property type="component" value="Unassembled WGS sequence"/>
</dbReference>
<comment type="caution">
    <text evidence="1">The sequence shown here is derived from an EMBL/GenBank/DDBJ whole genome shotgun (WGS) entry which is preliminary data.</text>
</comment>
<dbReference type="EMBL" id="JABSNO010000026">
    <property type="protein sequence ID" value="NRS93696.1"/>
    <property type="molecule type" value="Genomic_DNA"/>
</dbReference>
<name>A0A8J8GA31_9FLAO</name>
<dbReference type="RefSeq" id="WP_226927523.1">
    <property type="nucleotide sequence ID" value="NZ_JABSNO010000026.1"/>
</dbReference>
<organism evidence="1 2">
    <name type="scientific">Frigoriflavimonas asaccharolytica</name>
    <dbReference type="NCBI Taxonomy" id="2735899"/>
    <lineage>
        <taxon>Bacteria</taxon>
        <taxon>Pseudomonadati</taxon>
        <taxon>Bacteroidota</taxon>
        <taxon>Flavobacteriia</taxon>
        <taxon>Flavobacteriales</taxon>
        <taxon>Weeksellaceae</taxon>
        <taxon>Frigoriflavimonas</taxon>
    </lineage>
</organism>
<sequence length="100" mass="11304">MMKIGSLISLLIFLNFTALPTIAGFFSWDLPSSNLIISEEETSHAPLVINEKSLPKIINVHDFINFLAFESERKISFVIDDSNHLPIYFKVPSPPPDFLI</sequence>
<evidence type="ECO:0000313" key="2">
    <source>
        <dbReference type="Proteomes" id="UP000610746"/>
    </source>
</evidence>
<reference evidence="1" key="1">
    <citation type="submission" date="2020-05" db="EMBL/GenBank/DDBJ databases">
        <title>Genomic Encyclopedia of Type Strains, Phase IV (KMG-V): Genome sequencing to study the core and pangenomes of soil and plant-associated prokaryotes.</title>
        <authorList>
            <person name="Whitman W."/>
        </authorList>
    </citation>
    <scope>NUCLEOTIDE SEQUENCE</scope>
    <source>
        <strain evidence="1">16F</strain>
    </source>
</reference>
<proteinExistence type="predicted"/>
<evidence type="ECO:0000313" key="1">
    <source>
        <dbReference type="EMBL" id="NRS93696.1"/>
    </source>
</evidence>
<keyword evidence="2" id="KW-1185">Reference proteome</keyword>
<gene>
    <name evidence="1" type="ORF">HNQ03_002787</name>
</gene>